<organism evidence="2 3">
    <name type="scientific">Fusarium equiseti</name>
    <name type="common">Fusarium scirpi</name>
    <dbReference type="NCBI Taxonomy" id="61235"/>
    <lineage>
        <taxon>Eukaryota</taxon>
        <taxon>Fungi</taxon>
        <taxon>Dikarya</taxon>
        <taxon>Ascomycota</taxon>
        <taxon>Pezizomycotina</taxon>
        <taxon>Sordariomycetes</taxon>
        <taxon>Hypocreomycetidae</taxon>
        <taxon>Hypocreales</taxon>
        <taxon>Nectriaceae</taxon>
        <taxon>Fusarium</taxon>
        <taxon>Fusarium incarnatum-equiseti species complex</taxon>
    </lineage>
</organism>
<accession>A0A8J2J1D3</accession>
<gene>
    <name evidence="2" type="ORF">FEQUK3_LOCUS7744</name>
</gene>
<dbReference type="AlphaFoldDB" id="A0A8J2J1D3"/>
<name>A0A8J2J1D3_FUSEQ</name>
<dbReference type="Proteomes" id="UP000693738">
    <property type="component" value="Unassembled WGS sequence"/>
</dbReference>
<evidence type="ECO:0000259" key="1">
    <source>
        <dbReference type="Pfam" id="PF06985"/>
    </source>
</evidence>
<proteinExistence type="predicted"/>
<comment type="caution">
    <text evidence="2">The sequence shown here is derived from an EMBL/GenBank/DDBJ whole genome shotgun (WGS) entry which is preliminary data.</text>
</comment>
<dbReference type="InterPro" id="IPR010730">
    <property type="entry name" value="HET"/>
</dbReference>
<evidence type="ECO:0000313" key="3">
    <source>
        <dbReference type="Proteomes" id="UP000693738"/>
    </source>
</evidence>
<dbReference type="Pfam" id="PF06985">
    <property type="entry name" value="HET"/>
    <property type="match status" value="1"/>
</dbReference>
<evidence type="ECO:0000313" key="2">
    <source>
        <dbReference type="EMBL" id="CAG7562024.1"/>
    </source>
</evidence>
<dbReference type="EMBL" id="CAJSTJ010000145">
    <property type="protein sequence ID" value="CAG7562024.1"/>
    <property type="molecule type" value="Genomic_DNA"/>
</dbReference>
<sequence length="558" mass="63113">MSESLCSNCLSFEESLNSPTSEYNHQTLKPNIQALEDSARQGCALCRVIYQSLIYDGGVSLQDTNAFIDIITKDSTIDPVSDESRLEILSVKVHQWNGANSTYLSVLFNNGGQKQAFEAYRELVGQLQDPTSDEGMENIVCLTSRWIRNCRDSHRQCRHPDAQNNLDWLPSRLVDVGTDDSTQPPRLFFPRKDQGSKNPEYVALSYAWGPVSNHSFKTTASNLQAMLESLPFSQLPKMIQDAIIFTRKLGFRYLWVDALCILQSEGPDDMNHKEDWSREATRFGYYYQNATVTLSATGAKSSDEGLFLPRPAQAFDLEPVILRRKLRTSETREISILPKVPSWTSEIKGAPLYERGWAIQERMLSTRVVHFANNMVLWECHERRATEIDHDGLSLKDRDSGMVYEEVSDFMPVFRNLQRQGKGASQVIREWYSFIEGYTSAKFTFAGDRLPALSGISALIQKYIPQRYGAGLWQSAIPEGLAWLKEVDSTVNSSGTRADFQLKLPSWSWATSRGPVRFLSSLDTWETMLEVGNWEVKSAGVDTSGQVLEAELRVRGPF</sequence>
<reference evidence="2" key="1">
    <citation type="submission" date="2021-05" db="EMBL/GenBank/DDBJ databases">
        <authorList>
            <person name="Khan N."/>
        </authorList>
    </citation>
    <scope>NUCLEOTIDE SEQUENCE</scope>
</reference>
<protein>
    <recommendedName>
        <fullName evidence="1">Heterokaryon incompatibility domain-containing protein</fullName>
    </recommendedName>
</protein>
<feature type="domain" description="Heterokaryon incompatibility" evidence="1">
    <location>
        <begin position="201"/>
        <end position="361"/>
    </location>
</feature>
<dbReference type="PANTHER" id="PTHR33112">
    <property type="entry name" value="DOMAIN PROTEIN, PUTATIVE-RELATED"/>
    <property type="match status" value="1"/>
</dbReference>
<dbReference type="PANTHER" id="PTHR33112:SF16">
    <property type="entry name" value="HETEROKARYON INCOMPATIBILITY DOMAIN-CONTAINING PROTEIN"/>
    <property type="match status" value="1"/>
</dbReference>